<keyword evidence="1" id="KW-1133">Transmembrane helix</keyword>
<dbReference type="PROSITE" id="PS51257">
    <property type="entry name" value="PROKAR_LIPOPROTEIN"/>
    <property type="match status" value="1"/>
</dbReference>
<evidence type="ECO:0000313" key="3">
    <source>
        <dbReference type="Proteomes" id="UP001183410"/>
    </source>
</evidence>
<dbReference type="RefSeq" id="WP_311669202.1">
    <property type="nucleotide sequence ID" value="NZ_JAVREO010000014.1"/>
</dbReference>
<sequence length="212" mass="22180">MEWVRGDVRGVVVVNVLLWLGALGCWLFIATFLLDGWTRPGYRPVRQPVSALALGPRGWLQGANFIVCGLAITAGAVALAGALDSPLLALLVGVFGASVVASGVFPMDPMRGYPPGTPEGSPAEFSTRHTLHDWAGVAVFGLLPVAAAVAAFVLPDAGWQWYSGLTAGAAFVGFLAFGTAWERDSPRAGLVQRVTIAVGWLWLGAVFAYATG</sequence>
<name>A0ABU2JX71_9ACTN</name>
<evidence type="ECO:0000313" key="2">
    <source>
        <dbReference type="EMBL" id="MDT0269119.1"/>
    </source>
</evidence>
<dbReference type="Pfam" id="PF06197">
    <property type="entry name" value="DUF998"/>
    <property type="match status" value="1"/>
</dbReference>
<feature type="transmembrane region" description="Helical" evidence="1">
    <location>
        <begin position="159"/>
        <end position="178"/>
    </location>
</feature>
<organism evidence="2 3">
    <name type="scientific">Streptomyces chisholmiae</name>
    <dbReference type="NCBI Taxonomy" id="3075540"/>
    <lineage>
        <taxon>Bacteria</taxon>
        <taxon>Bacillati</taxon>
        <taxon>Actinomycetota</taxon>
        <taxon>Actinomycetes</taxon>
        <taxon>Kitasatosporales</taxon>
        <taxon>Streptomycetaceae</taxon>
        <taxon>Streptomyces</taxon>
    </lineage>
</organism>
<keyword evidence="1" id="KW-0812">Transmembrane</keyword>
<dbReference type="Proteomes" id="UP001183410">
    <property type="component" value="Unassembled WGS sequence"/>
</dbReference>
<evidence type="ECO:0000256" key="1">
    <source>
        <dbReference type="SAM" id="Phobius"/>
    </source>
</evidence>
<dbReference type="EMBL" id="JAVREO010000014">
    <property type="protein sequence ID" value="MDT0269119.1"/>
    <property type="molecule type" value="Genomic_DNA"/>
</dbReference>
<feature type="transmembrane region" description="Helical" evidence="1">
    <location>
        <begin position="190"/>
        <end position="210"/>
    </location>
</feature>
<feature type="transmembrane region" description="Helical" evidence="1">
    <location>
        <begin position="12"/>
        <end position="37"/>
    </location>
</feature>
<feature type="transmembrane region" description="Helical" evidence="1">
    <location>
        <begin position="58"/>
        <end position="81"/>
    </location>
</feature>
<protein>
    <submittedName>
        <fullName evidence="2">DUF998 domain-containing protein</fullName>
    </submittedName>
</protein>
<reference evidence="3" key="1">
    <citation type="submission" date="2023-07" db="EMBL/GenBank/DDBJ databases">
        <title>30 novel species of actinomycetes from the DSMZ collection.</title>
        <authorList>
            <person name="Nouioui I."/>
        </authorList>
    </citation>
    <scope>NUCLEOTIDE SEQUENCE [LARGE SCALE GENOMIC DNA]</scope>
    <source>
        <strain evidence="3">DSM 44915</strain>
    </source>
</reference>
<keyword evidence="3" id="KW-1185">Reference proteome</keyword>
<comment type="caution">
    <text evidence="2">The sequence shown here is derived from an EMBL/GenBank/DDBJ whole genome shotgun (WGS) entry which is preliminary data.</text>
</comment>
<proteinExistence type="predicted"/>
<keyword evidence="1" id="KW-0472">Membrane</keyword>
<feature type="transmembrane region" description="Helical" evidence="1">
    <location>
        <begin position="134"/>
        <end position="153"/>
    </location>
</feature>
<feature type="transmembrane region" description="Helical" evidence="1">
    <location>
        <begin position="87"/>
        <end position="105"/>
    </location>
</feature>
<accession>A0ABU2JX71</accession>
<dbReference type="InterPro" id="IPR009339">
    <property type="entry name" value="DUF998"/>
</dbReference>
<gene>
    <name evidence="2" type="ORF">RM844_22795</name>
</gene>